<keyword evidence="3 6" id="KW-0812">Transmembrane</keyword>
<dbReference type="InterPro" id="IPR003841">
    <property type="entry name" value="Na/Pi_transpt"/>
</dbReference>
<evidence type="ECO:0000313" key="7">
    <source>
        <dbReference type="EMBL" id="MFC3881871.1"/>
    </source>
</evidence>
<evidence type="ECO:0000256" key="4">
    <source>
        <dbReference type="ARBA" id="ARBA00022989"/>
    </source>
</evidence>
<feature type="transmembrane region" description="Helical" evidence="6">
    <location>
        <begin position="283"/>
        <end position="303"/>
    </location>
</feature>
<dbReference type="NCBIfam" id="NF037997">
    <property type="entry name" value="Na_Pi_symport"/>
    <property type="match status" value="1"/>
</dbReference>
<feature type="transmembrane region" description="Helical" evidence="6">
    <location>
        <begin position="247"/>
        <end position="271"/>
    </location>
</feature>
<dbReference type="PANTHER" id="PTHR10010:SF46">
    <property type="entry name" value="SODIUM-DEPENDENT PHOSPHATE TRANSPORT PROTEIN 2B"/>
    <property type="match status" value="1"/>
</dbReference>
<gene>
    <name evidence="7" type="ORF">ACFOSV_16870</name>
</gene>
<evidence type="ECO:0000313" key="8">
    <source>
        <dbReference type="Proteomes" id="UP001595805"/>
    </source>
</evidence>
<keyword evidence="2" id="KW-1003">Cell membrane</keyword>
<dbReference type="RefSeq" id="WP_377907221.1">
    <property type="nucleotide sequence ID" value="NZ_JBHRZS010000007.1"/>
</dbReference>
<evidence type="ECO:0000256" key="6">
    <source>
        <dbReference type="SAM" id="Phobius"/>
    </source>
</evidence>
<proteinExistence type="predicted"/>
<keyword evidence="4 6" id="KW-1133">Transmembrane helix</keyword>
<feature type="transmembrane region" description="Helical" evidence="6">
    <location>
        <begin position="48"/>
        <end position="74"/>
    </location>
</feature>
<feature type="transmembrane region" description="Helical" evidence="6">
    <location>
        <begin position="136"/>
        <end position="156"/>
    </location>
</feature>
<accession>A0ABV8AY46</accession>
<dbReference type="PANTHER" id="PTHR10010">
    <property type="entry name" value="SOLUTE CARRIER FAMILY 34 SODIUM PHOSPHATE , MEMBER 2-RELATED"/>
    <property type="match status" value="1"/>
</dbReference>
<dbReference type="Proteomes" id="UP001595805">
    <property type="component" value="Unassembled WGS sequence"/>
</dbReference>
<reference evidence="8" key="1">
    <citation type="journal article" date="2019" name="Int. J. Syst. Evol. Microbiol.">
        <title>The Global Catalogue of Microorganisms (GCM) 10K type strain sequencing project: providing services to taxonomists for standard genome sequencing and annotation.</title>
        <authorList>
            <consortium name="The Broad Institute Genomics Platform"/>
            <consortium name="The Broad Institute Genome Sequencing Center for Infectious Disease"/>
            <person name="Wu L."/>
            <person name="Ma J."/>
        </authorList>
    </citation>
    <scope>NUCLEOTIDE SEQUENCE [LARGE SCALE GENOMIC DNA]</scope>
    <source>
        <strain evidence="8">CCUG 60523</strain>
    </source>
</reference>
<keyword evidence="8" id="KW-1185">Reference proteome</keyword>
<comment type="caution">
    <text evidence="7">The sequence shown here is derived from an EMBL/GenBank/DDBJ whole genome shotgun (WGS) entry which is preliminary data.</text>
</comment>
<comment type="subcellular location">
    <subcellularLocation>
        <location evidence="1">Cell membrane</location>
        <topology evidence="1">Multi-pass membrane protein</topology>
    </subcellularLocation>
</comment>
<evidence type="ECO:0000256" key="3">
    <source>
        <dbReference type="ARBA" id="ARBA00022692"/>
    </source>
</evidence>
<name>A0ABV8AY46_9BACT</name>
<feature type="transmembrane region" description="Helical" evidence="6">
    <location>
        <begin position="86"/>
        <end position="110"/>
    </location>
</feature>
<dbReference type="EMBL" id="JBHRZS010000007">
    <property type="protein sequence ID" value="MFC3881871.1"/>
    <property type="molecule type" value="Genomic_DNA"/>
</dbReference>
<feature type="transmembrane region" description="Helical" evidence="6">
    <location>
        <begin position="210"/>
        <end position="235"/>
    </location>
</feature>
<evidence type="ECO:0000256" key="2">
    <source>
        <dbReference type="ARBA" id="ARBA00022475"/>
    </source>
</evidence>
<feature type="transmembrane region" description="Helical" evidence="6">
    <location>
        <begin position="177"/>
        <end position="204"/>
    </location>
</feature>
<organism evidence="7 8">
    <name type="scientific">Algoriphagus namhaensis</name>
    <dbReference type="NCBI Taxonomy" id="915353"/>
    <lineage>
        <taxon>Bacteria</taxon>
        <taxon>Pseudomonadati</taxon>
        <taxon>Bacteroidota</taxon>
        <taxon>Cytophagia</taxon>
        <taxon>Cytophagales</taxon>
        <taxon>Cyclobacteriaceae</taxon>
        <taxon>Algoriphagus</taxon>
    </lineage>
</organism>
<evidence type="ECO:0000256" key="1">
    <source>
        <dbReference type="ARBA" id="ARBA00004651"/>
    </source>
</evidence>
<sequence>MWALFDHWQFLAGLGIFLFGMHELETSLEVLGGKTFRRYLRTSTNKPIYAVFTGAFSTAILQSSSVVTLMLLAFVGAGIITFQNSIGVVLGANLGTTFTAWLVAIFGFSFKIEAFSLPLIAVGSLGRAFTTSNERLISTFQLIAGFGFLFFGLDYMKSSIDEVAAQLDITQFTGYGNFAFLLVGLVFTAIVQSSSATIVIALSVLNAGLISFAAAGSLVIGANLGTTVTIIIGSLGKGLVAKKRVAFAHLFFNIITAAVAFPILTLMVWFIQDILEVENPLYALTSFHTIFNLIGVALFLPFIKPFARLLERMVKDKSVTVAEYISQLLPNDAEAAIVALEQELEHMMEIVIQLNALALQLSGKGILKPKNEGLPLGKKKKWMEKRSFISIYQDVKKLEVEILHFFAELQKQPINEAEATRLADLMSGIRNLVYSAKSMKDILHNIDELDNIDKVAIQDKLIEIQQFQEEFYHEAYRISIEANRTAEWTDIQNLMQKSKGRYMSFTKQIYQDISDGVINEEQVSTLLRVNREIYNSDKFLMRSISMYSTHKDVDQELEESPAFR</sequence>
<keyword evidence="5 6" id="KW-0472">Membrane</keyword>
<protein>
    <submittedName>
        <fullName evidence="7">Na/Pi cotransporter family protein</fullName>
    </submittedName>
</protein>
<dbReference type="Pfam" id="PF02690">
    <property type="entry name" value="Na_Pi_cotrans"/>
    <property type="match status" value="2"/>
</dbReference>
<evidence type="ECO:0000256" key="5">
    <source>
        <dbReference type="ARBA" id="ARBA00023136"/>
    </source>
</evidence>